<reference evidence="4 5" key="1">
    <citation type="submission" date="2019-05" db="EMBL/GenBank/DDBJ databases">
        <title>Mikania micrantha, genome provides insights into the molecular mechanism of rapid growth.</title>
        <authorList>
            <person name="Liu B."/>
        </authorList>
    </citation>
    <scope>NUCLEOTIDE SEQUENCE [LARGE SCALE GENOMIC DNA]</scope>
    <source>
        <strain evidence="4">NLD-2019</strain>
        <tissue evidence="4">Leaf</tissue>
    </source>
</reference>
<dbReference type="Gene3D" id="3.90.226.10">
    <property type="entry name" value="2-enoyl-CoA Hydratase, Chain A, domain 1"/>
    <property type="match status" value="1"/>
</dbReference>
<evidence type="ECO:0000313" key="4">
    <source>
        <dbReference type="EMBL" id="KAD4179896.1"/>
    </source>
</evidence>
<evidence type="ECO:0000313" key="5">
    <source>
        <dbReference type="Proteomes" id="UP000326396"/>
    </source>
</evidence>
<comment type="function">
    <text evidence="2">Hydrolyzes 3-hydroxyisobutyryl-CoA (HIBYL-CoA), a saline catabolite. Has high activity toward isobutyryl-CoA. Could be an isobutyryl-CoA dehydrogenase that functions in valine catabolism.</text>
</comment>
<dbReference type="InterPro" id="IPR032259">
    <property type="entry name" value="HIBYL-CoA-H"/>
</dbReference>
<dbReference type="PANTHER" id="PTHR43176">
    <property type="entry name" value="3-HYDROXYISOBUTYRYL-COA HYDROLASE-RELATED"/>
    <property type="match status" value="1"/>
</dbReference>
<comment type="pathway">
    <text evidence="2">Amino-acid degradation; L-valine degradation.</text>
</comment>
<evidence type="ECO:0000256" key="1">
    <source>
        <dbReference type="ARBA" id="ARBA00022801"/>
    </source>
</evidence>
<gene>
    <name evidence="4" type="ORF">E3N88_28487</name>
</gene>
<comment type="catalytic activity">
    <reaction evidence="2">
        <text>3-hydroxy-2-methylpropanoyl-CoA + H2O = 3-hydroxy-2-methylpropanoate + CoA + H(+)</text>
        <dbReference type="Rhea" id="RHEA:20888"/>
        <dbReference type="ChEBI" id="CHEBI:11805"/>
        <dbReference type="ChEBI" id="CHEBI:15377"/>
        <dbReference type="ChEBI" id="CHEBI:15378"/>
        <dbReference type="ChEBI" id="CHEBI:57287"/>
        <dbReference type="ChEBI" id="CHEBI:57340"/>
        <dbReference type="EC" id="3.1.2.4"/>
    </reaction>
</comment>
<name>A0A5N6N0L8_9ASTR</name>
<accession>A0A5N6N0L8</accession>
<dbReference type="GO" id="GO:0006574">
    <property type="term" value="P:L-valine catabolic process"/>
    <property type="evidence" value="ECO:0007669"/>
    <property type="project" value="UniProtKB-UniRule"/>
</dbReference>
<dbReference type="InterPro" id="IPR029045">
    <property type="entry name" value="ClpP/crotonase-like_dom_sf"/>
</dbReference>
<dbReference type="Proteomes" id="UP000326396">
    <property type="component" value="Linkage Group LG4"/>
</dbReference>
<dbReference type="Pfam" id="PF16113">
    <property type="entry name" value="ECH_2"/>
    <property type="match status" value="1"/>
</dbReference>
<dbReference type="GO" id="GO:0003860">
    <property type="term" value="F:3-hydroxyisobutyryl-CoA hydrolase activity"/>
    <property type="evidence" value="ECO:0007669"/>
    <property type="project" value="UniProtKB-UniRule"/>
</dbReference>
<dbReference type="FunFam" id="3.90.226.10:FF:000027">
    <property type="entry name" value="Probable 3-hydroxyisobutyryl-CoA hydrolase 2"/>
    <property type="match status" value="1"/>
</dbReference>
<comment type="similarity">
    <text evidence="2">Belongs to the enoyl-CoA hydratase/isomerase family.</text>
</comment>
<keyword evidence="1 2" id="KW-0378">Hydrolase</keyword>
<proteinExistence type="inferred from homology"/>
<evidence type="ECO:0000256" key="2">
    <source>
        <dbReference type="RuleBase" id="RU369070"/>
    </source>
</evidence>
<evidence type="ECO:0000259" key="3">
    <source>
        <dbReference type="Pfam" id="PF16113"/>
    </source>
</evidence>
<dbReference type="InterPro" id="IPR045004">
    <property type="entry name" value="ECH_dom"/>
</dbReference>
<dbReference type="NCBIfam" id="NF004127">
    <property type="entry name" value="PRK05617.1"/>
    <property type="match status" value="1"/>
</dbReference>
<dbReference type="OrthoDB" id="16820at2759"/>
<protein>
    <recommendedName>
        <fullName evidence="2">3-hydroxyisobutyryl-CoA hydrolase</fullName>
        <shortName evidence="2">HIB-CoA hydrolase</shortName>
        <shortName evidence="2">HIBYL-CoA-H</shortName>
        <ecNumber evidence="2">3.1.2.4</ecNumber>
    </recommendedName>
    <alternativeName>
        <fullName evidence="2">3-hydroxyisobutyryl-coenzyme A hydrolase</fullName>
    </alternativeName>
</protein>
<dbReference type="CDD" id="cd06558">
    <property type="entry name" value="crotonase-like"/>
    <property type="match status" value="1"/>
</dbReference>
<dbReference type="PANTHER" id="PTHR43176:SF6">
    <property type="entry name" value="3-HYDROXYISOBUTYRYL-COA HYDROLASE"/>
    <property type="match status" value="1"/>
</dbReference>
<dbReference type="SUPFAM" id="SSF52096">
    <property type="entry name" value="ClpP/crotonase"/>
    <property type="match status" value="1"/>
</dbReference>
<sequence>MALSIFNKEEKMVTMEEISSGMKVILNRPRKLNALNYELMVQLFRMFESLKNDPTVNFIILKGNGKAFCAGGDVTSLQTLASAGNWSFGANFFRKQYTLDYLLGTYMKPVIAVINGIVMGGGAGISMNAAFRIVTENTTFAMPEASLGSVPDVGSSYFLSRLPGYFGEYVALTGARLNGIEMVECGLATHYVQSKDLASLEHELGMMLPSDAKNITKISEIINKYANKRNITLENANSRFEIIDNCFSRETVEDILLALENIAVDKNEKWILGAIKSMKSTSPLCIKLALKLIRDGRSQKLDQCLVNEYLVVSHLLRRTVNNDFYEGPRAMMIDKDKKPQWSPSKVELVSEEMVSKCFSMIEDEDWLPLRLKSRSNPSYIVLSRI</sequence>
<dbReference type="EC" id="3.1.2.4" evidence="2"/>
<keyword evidence="5" id="KW-1185">Reference proteome</keyword>
<dbReference type="AlphaFoldDB" id="A0A5N6N0L8"/>
<dbReference type="EMBL" id="SZYD01000014">
    <property type="protein sequence ID" value="KAD4179896.1"/>
    <property type="molecule type" value="Genomic_DNA"/>
</dbReference>
<organism evidence="4 5">
    <name type="scientific">Mikania micrantha</name>
    <name type="common">bitter vine</name>
    <dbReference type="NCBI Taxonomy" id="192012"/>
    <lineage>
        <taxon>Eukaryota</taxon>
        <taxon>Viridiplantae</taxon>
        <taxon>Streptophyta</taxon>
        <taxon>Embryophyta</taxon>
        <taxon>Tracheophyta</taxon>
        <taxon>Spermatophyta</taxon>
        <taxon>Magnoliopsida</taxon>
        <taxon>eudicotyledons</taxon>
        <taxon>Gunneridae</taxon>
        <taxon>Pentapetalae</taxon>
        <taxon>asterids</taxon>
        <taxon>campanulids</taxon>
        <taxon>Asterales</taxon>
        <taxon>Asteraceae</taxon>
        <taxon>Asteroideae</taxon>
        <taxon>Heliantheae alliance</taxon>
        <taxon>Eupatorieae</taxon>
        <taxon>Mikania</taxon>
    </lineage>
</organism>
<comment type="caution">
    <text evidence="4">The sequence shown here is derived from an EMBL/GenBank/DDBJ whole genome shotgun (WGS) entry which is preliminary data.</text>
</comment>
<feature type="domain" description="Enoyl-CoA hydratase/isomerase" evidence="3">
    <location>
        <begin position="24"/>
        <end position="358"/>
    </location>
</feature>